<organism evidence="2 3">
    <name type="scientific">Pelobates cultripes</name>
    <name type="common">Western spadefoot toad</name>
    <dbReference type="NCBI Taxonomy" id="61616"/>
    <lineage>
        <taxon>Eukaryota</taxon>
        <taxon>Metazoa</taxon>
        <taxon>Chordata</taxon>
        <taxon>Craniata</taxon>
        <taxon>Vertebrata</taxon>
        <taxon>Euteleostomi</taxon>
        <taxon>Amphibia</taxon>
        <taxon>Batrachia</taxon>
        <taxon>Anura</taxon>
        <taxon>Pelobatoidea</taxon>
        <taxon>Pelobatidae</taxon>
        <taxon>Pelobates</taxon>
    </lineage>
</organism>
<dbReference type="PANTHER" id="PTHR33560">
    <property type="entry name" value="PROTEIN FAM227B"/>
    <property type="match status" value="1"/>
</dbReference>
<reference evidence="2" key="1">
    <citation type="submission" date="2022-03" db="EMBL/GenBank/DDBJ databases">
        <authorList>
            <person name="Alioto T."/>
            <person name="Alioto T."/>
            <person name="Gomez Garrido J."/>
        </authorList>
    </citation>
    <scope>NUCLEOTIDE SEQUENCE</scope>
</reference>
<dbReference type="AlphaFoldDB" id="A0AAD1SUT0"/>
<keyword evidence="3" id="KW-1185">Reference proteome</keyword>
<evidence type="ECO:0000256" key="1">
    <source>
        <dbReference type="ARBA" id="ARBA00008666"/>
    </source>
</evidence>
<accession>A0AAD1SUT0</accession>
<dbReference type="EMBL" id="OW240919">
    <property type="protein sequence ID" value="CAH2312248.1"/>
    <property type="molecule type" value="Genomic_DNA"/>
</dbReference>
<gene>
    <name evidence="2" type="ORF">PECUL_23A028056</name>
</gene>
<evidence type="ECO:0000313" key="3">
    <source>
        <dbReference type="Proteomes" id="UP001295444"/>
    </source>
</evidence>
<dbReference type="Proteomes" id="UP001295444">
    <property type="component" value="Chromosome 08"/>
</dbReference>
<dbReference type="InterPro" id="IPR029417">
    <property type="entry name" value="FAM227"/>
</dbReference>
<evidence type="ECO:0000313" key="2">
    <source>
        <dbReference type="EMBL" id="CAH2312248.1"/>
    </source>
</evidence>
<name>A0AAD1SUT0_PELCU</name>
<evidence type="ECO:0008006" key="4">
    <source>
        <dbReference type="Google" id="ProtNLM"/>
    </source>
</evidence>
<protein>
    <recommendedName>
        <fullName evidence="4">Protein FAM227A</fullName>
    </recommendedName>
</protein>
<sequence>MDSINFLNSSIILQQGDSPEHSKRRNVPQTGELQSPALFVIGSMEMVNQKLAHIECGLETQDLINDCWEGAKSVDNTFGCELLLPKRPQEKNKCIEESDTKDFWTFTPTFQSSLTKNYFQCNLKAEKKLMPRLVELYQCPGFSEDGPLPFPHGIKLSTIINNVVLGHENTGGKICSSKVVRHILSSTSAKDLLLDCYLWIFLHMYKTDIEYQRKLFDRVAKSYVHLLNLCLNSRNGEAFLNVYPSLLSQAIYSGFCCSFPQSLYQFQSDDFKTELCDLIWQWIAGIYPSPGIHSKWDYGSLEPKAELAHGTEKQKKGFTYNKGGKKQMRKSFKRLSSRKICPAKEAPSVCSGPNFEKKLFNLNGHSPLIQYHLRNLKAEPRDGLGILVRRTEIQKLNSILVHPHL</sequence>
<comment type="similarity">
    <text evidence="1">Belongs to the FAM227 family.</text>
</comment>
<dbReference type="Pfam" id="PF14922">
    <property type="entry name" value="FWWh"/>
    <property type="match status" value="1"/>
</dbReference>
<dbReference type="PANTHER" id="PTHR33560:SF1">
    <property type="entry name" value="PROTEIN FAM227A"/>
    <property type="match status" value="1"/>
</dbReference>
<proteinExistence type="inferred from homology"/>